<evidence type="ECO:0000313" key="1">
    <source>
        <dbReference type="EMBL" id="CAB0007015.1"/>
    </source>
</evidence>
<dbReference type="EMBL" id="CADCXU010018594">
    <property type="protein sequence ID" value="CAB0007015.1"/>
    <property type="molecule type" value="Genomic_DNA"/>
</dbReference>
<protein>
    <submittedName>
        <fullName evidence="1">Uncharacterized protein</fullName>
    </submittedName>
</protein>
<name>A0A6H5GS27_9HEMI</name>
<reference evidence="1 2" key="1">
    <citation type="submission" date="2020-02" db="EMBL/GenBank/DDBJ databases">
        <authorList>
            <person name="Ferguson B K."/>
        </authorList>
    </citation>
    <scope>NUCLEOTIDE SEQUENCE [LARGE SCALE GENOMIC DNA]</scope>
</reference>
<gene>
    <name evidence="1" type="ORF">NTEN_LOCUS12424</name>
</gene>
<proteinExistence type="predicted"/>
<evidence type="ECO:0000313" key="2">
    <source>
        <dbReference type="Proteomes" id="UP000479000"/>
    </source>
</evidence>
<dbReference type="Proteomes" id="UP000479000">
    <property type="component" value="Unassembled WGS sequence"/>
</dbReference>
<keyword evidence="2" id="KW-1185">Reference proteome</keyword>
<organism evidence="1 2">
    <name type="scientific">Nesidiocoris tenuis</name>
    <dbReference type="NCBI Taxonomy" id="355587"/>
    <lineage>
        <taxon>Eukaryota</taxon>
        <taxon>Metazoa</taxon>
        <taxon>Ecdysozoa</taxon>
        <taxon>Arthropoda</taxon>
        <taxon>Hexapoda</taxon>
        <taxon>Insecta</taxon>
        <taxon>Pterygota</taxon>
        <taxon>Neoptera</taxon>
        <taxon>Paraneoptera</taxon>
        <taxon>Hemiptera</taxon>
        <taxon>Heteroptera</taxon>
        <taxon>Panheteroptera</taxon>
        <taxon>Cimicomorpha</taxon>
        <taxon>Miridae</taxon>
        <taxon>Dicyphina</taxon>
        <taxon>Nesidiocoris</taxon>
    </lineage>
</organism>
<accession>A0A6H5GS27</accession>
<dbReference type="AlphaFoldDB" id="A0A6H5GS27"/>
<sequence>MFLYENYISKSAFTLARKWIEFKLASKRQTYLQLLSLTFFSCLSNFHHGVLRYLNENLMAHEEACEKGESTRQAVVILDPVLPNELITAIYRLSSGLMTHEISTLLRHYMESQWILPIYLPAIISTCLESSISIGVVQEFKHVIISITIRSVVATCCSDLSVWRFCGHRTPALERGLIHIYVWKFMDKVTWNACACQLNNENLDRAKYTIPISWFLLCHYTTSPSRSREN</sequence>